<gene>
    <name evidence="2" type="ORF">Zmor_018506</name>
</gene>
<dbReference type="AlphaFoldDB" id="A0AA38MDX7"/>
<keyword evidence="3" id="KW-1185">Reference proteome</keyword>
<evidence type="ECO:0000256" key="1">
    <source>
        <dbReference type="SAM" id="MobiDB-lite"/>
    </source>
</evidence>
<dbReference type="EMBL" id="JALNTZ010000005">
    <property type="protein sequence ID" value="KAJ3652551.1"/>
    <property type="molecule type" value="Genomic_DNA"/>
</dbReference>
<comment type="caution">
    <text evidence="2">The sequence shown here is derived from an EMBL/GenBank/DDBJ whole genome shotgun (WGS) entry which is preliminary data.</text>
</comment>
<evidence type="ECO:0000313" key="3">
    <source>
        <dbReference type="Proteomes" id="UP001168821"/>
    </source>
</evidence>
<feature type="region of interest" description="Disordered" evidence="1">
    <location>
        <begin position="1"/>
        <end position="20"/>
    </location>
</feature>
<evidence type="ECO:0000313" key="2">
    <source>
        <dbReference type="EMBL" id="KAJ3652551.1"/>
    </source>
</evidence>
<name>A0AA38MDX7_9CUCU</name>
<accession>A0AA38MDX7</accession>
<dbReference type="Proteomes" id="UP001168821">
    <property type="component" value="Unassembled WGS sequence"/>
</dbReference>
<reference evidence="2" key="1">
    <citation type="journal article" date="2023" name="G3 (Bethesda)">
        <title>Whole genome assemblies of Zophobas morio and Tenebrio molitor.</title>
        <authorList>
            <person name="Kaur S."/>
            <person name="Stinson S.A."/>
            <person name="diCenzo G.C."/>
        </authorList>
    </citation>
    <scope>NUCLEOTIDE SEQUENCE</scope>
    <source>
        <strain evidence="2">QUZm001</strain>
    </source>
</reference>
<proteinExistence type="predicted"/>
<organism evidence="2 3">
    <name type="scientific">Zophobas morio</name>
    <dbReference type="NCBI Taxonomy" id="2755281"/>
    <lineage>
        <taxon>Eukaryota</taxon>
        <taxon>Metazoa</taxon>
        <taxon>Ecdysozoa</taxon>
        <taxon>Arthropoda</taxon>
        <taxon>Hexapoda</taxon>
        <taxon>Insecta</taxon>
        <taxon>Pterygota</taxon>
        <taxon>Neoptera</taxon>
        <taxon>Endopterygota</taxon>
        <taxon>Coleoptera</taxon>
        <taxon>Polyphaga</taxon>
        <taxon>Cucujiformia</taxon>
        <taxon>Tenebrionidae</taxon>
        <taxon>Zophobas</taxon>
    </lineage>
</organism>
<sequence>METDIPVVTPRPPITPKSRIPPVILRDGQRWSEISRRMTEKSIQYSKAKSTPDGVRIQPVEADDFRKLVKLLDSLKVPYHTFTPPEEKKTLVVIRGIAVGVASPEVLDDLVHLGFQPIQVS</sequence>
<protein>
    <submittedName>
        <fullName evidence="2">Uncharacterized protein</fullName>
    </submittedName>
</protein>